<accession>A0ABM4D1X8</accession>
<sequence>MDHLEVKMERKTNAIHKPKNTQPDLYRVDVDGKVIYTGGKNKSVDEELFELCALSGVKMDIDVFNIVIDLLRTNVNPNTILDVFKKMSNQQPQNIKNKSKADKVLMTKTSSETQSDKLSEQFKNVEVI</sequence>
<keyword evidence="7" id="KW-1185">Reference proteome</keyword>
<feature type="region of interest" description="Disordered" evidence="6">
    <location>
        <begin position="91"/>
        <end position="112"/>
    </location>
</feature>
<evidence type="ECO:0000313" key="8">
    <source>
        <dbReference type="RefSeq" id="XP_065668251.1"/>
    </source>
</evidence>
<gene>
    <name evidence="8" type="primary">LOC101236421</name>
</gene>
<dbReference type="Proteomes" id="UP001652625">
    <property type="component" value="Chromosome 12"/>
</dbReference>
<keyword evidence="5" id="KW-0206">Cytoskeleton</keyword>
<evidence type="ECO:0000256" key="4">
    <source>
        <dbReference type="ARBA" id="ARBA00022490"/>
    </source>
</evidence>
<evidence type="ECO:0000256" key="2">
    <source>
        <dbReference type="ARBA" id="ARBA00004300"/>
    </source>
</evidence>
<evidence type="ECO:0000256" key="6">
    <source>
        <dbReference type="SAM" id="MobiDB-lite"/>
    </source>
</evidence>
<comment type="subcellular location">
    <subcellularLocation>
        <location evidence="2">Cytoplasm</location>
        <location evidence="2">Cytoskeleton</location>
        <location evidence="2">Microtubule organizing center</location>
        <location evidence="2">Centrosome</location>
    </subcellularLocation>
    <subcellularLocation>
        <location evidence="1">Cytoplasm</location>
        <location evidence="1">Cytoskeleton</location>
        <location evidence="1">Spindle</location>
    </subcellularLocation>
</comment>
<dbReference type="InterPro" id="IPR024332">
    <property type="entry name" value="MOZART2"/>
</dbReference>
<dbReference type="PANTHER" id="PTHR28578:SF2">
    <property type="entry name" value="MITOTIC-SPINDLE ORGANIZING PROTEIN 2"/>
    <property type="match status" value="1"/>
</dbReference>
<evidence type="ECO:0000256" key="3">
    <source>
        <dbReference type="ARBA" id="ARBA00007286"/>
    </source>
</evidence>
<dbReference type="PANTHER" id="PTHR28578">
    <property type="entry name" value="MITOTIC-SPINDLE ORGANIZING PROTEIN 2A-RELATED"/>
    <property type="match status" value="1"/>
</dbReference>
<proteinExistence type="inferred from homology"/>
<evidence type="ECO:0000256" key="5">
    <source>
        <dbReference type="ARBA" id="ARBA00023212"/>
    </source>
</evidence>
<organism evidence="7 8">
    <name type="scientific">Hydra vulgaris</name>
    <name type="common">Hydra</name>
    <name type="synonym">Hydra attenuata</name>
    <dbReference type="NCBI Taxonomy" id="6087"/>
    <lineage>
        <taxon>Eukaryota</taxon>
        <taxon>Metazoa</taxon>
        <taxon>Cnidaria</taxon>
        <taxon>Hydrozoa</taxon>
        <taxon>Hydroidolina</taxon>
        <taxon>Anthoathecata</taxon>
        <taxon>Aplanulata</taxon>
        <taxon>Hydridae</taxon>
        <taxon>Hydra</taxon>
    </lineage>
</organism>
<reference evidence="8" key="1">
    <citation type="submission" date="2025-08" db="UniProtKB">
        <authorList>
            <consortium name="RefSeq"/>
        </authorList>
    </citation>
    <scope>IDENTIFICATION</scope>
</reference>
<protein>
    <submittedName>
        <fullName evidence="8">Mitotic-spindle organizing protein 2 isoform X1</fullName>
    </submittedName>
</protein>
<keyword evidence="4" id="KW-0963">Cytoplasm</keyword>
<name>A0ABM4D1X8_HYDVU</name>
<evidence type="ECO:0000313" key="7">
    <source>
        <dbReference type="Proteomes" id="UP001652625"/>
    </source>
</evidence>
<comment type="similarity">
    <text evidence="3">Belongs to the MOZART2 family.</text>
</comment>
<evidence type="ECO:0000256" key="1">
    <source>
        <dbReference type="ARBA" id="ARBA00004186"/>
    </source>
</evidence>
<dbReference type="Pfam" id="PF12926">
    <property type="entry name" value="MOZART2"/>
    <property type="match status" value="1"/>
</dbReference>
<dbReference type="GeneID" id="101236421"/>
<dbReference type="RefSeq" id="XP_065668251.1">
    <property type="nucleotide sequence ID" value="XM_065812179.1"/>
</dbReference>